<proteinExistence type="predicted"/>
<reference evidence="2" key="1">
    <citation type="submission" date="2020-01" db="EMBL/GenBank/DDBJ databases">
        <authorList>
            <person name="Mishra B."/>
        </authorList>
    </citation>
    <scope>NUCLEOTIDE SEQUENCE [LARGE SCALE GENOMIC DNA]</scope>
</reference>
<feature type="compositionally biased region" description="Basic and acidic residues" evidence="1">
    <location>
        <begin position="151"/>
        <end position="162"/>
    </location>
</feature>
<comment type="caution">
    <text evidence="2">The sequence shown here is derived from an EMBL/GenBank/DDBJ whole genome shotgun (WGS) entry which is preliminary data.</text>
</comment>
<evidence type="ECO:0000313" key="2">
    <source>
        <dbReference type="EMBL" id="CAA7032846.1"/>
    </source>
</evidence>
<dbReference type="EMBL" id="CACVBM020001129">
    <property type="protein sequence ID" value="CAA7032846.1"/>
    <property type="molecule type" value="Genomic_DNA"/>
</dbReference>
<sequence length="170" mass="19551">MFHHPGYRKQHSCYPSSSELSLSQKVLRYRVCLVVDAQEPKRTRDGPVTSSWVCCHFTCKDGNTFPSASFRIPIDLPRRIDNHLLIFDCCFPLSKHNDPLLELDTEIHFTSDSLCKIRGCGVRLFEAFPSLNLRVIVWKGDASKFNSVLGKKTEQHGEETERSRKRIKIT</sequence>
<protein>
    <submittedName>
        <fullName evidence="2">Uncharacterized protein</fullName>
    </submittedName>
</protein>
<organism evidence="2 3">
    <name type="scientific">Microthlaspi erraticum</name>
    <dbReference type="NCBI Taxonomy" id="1685480"/>
    <lineage>
        <taxon>Eukaryota</taxon>
        <taxon>Viridiplantae</taxon>
        <taxon>Streptophyta</taxon>
        <taxon>Embryophyta</taxon>
        <taxon>Tracheophyta</taxon>
        <taxon>Spermatophyta</taxon>
        <taxon>Magnoliopsida</taxon>
        <taxon>eudicotyledons</taxon>
        <taxon>Gunneridae</taxon>
        <taxon>Pentapetalae</taxon>
        <taxon>rosids</taxon>
        <taxon>malvids</taxon>
        <taxon>Brassicales</taxon>
        <taxon>Brassicaceae</taxon>
        <taxon>Coluteocarpeae</taxon>
        <taxon>Microthlaspi</taxon>
    </lineage>
</organism>
<accession>A0A6D2J6E6</accession>
<dbReference type="AlphaFoldDB" id="A0A6D2J6E6"/>
<keyword evidence="3" id="KW-1185">Reference proteome</keyword>
<gene>
    <name evidence="2" type="ORF">MERR_LOCUS20081</name>
</gene>
<feature type="region of interest" description="Disordered" evidence="1">
    <location>
        <begin position="150"/>
        <end position="170"/>
    </location>
</feature>
<dbReference type="Proteomes" id="UP000467841">
    <property type="component" value="Unassembled WGS sequence"/>
</dbReference>
<evidence type="ECO:0000256" key="1">
    <source>
        <dbReference type="SAM" id="MobiDB-lite"/>
    </source>
</evidence>
<evidence type="ECO:0000313" key="3">
    <source>
        <dbReference type="Proteomes" id="UP000467841"/>
    </source>
</evidence>
<name>A0A6D2J6E6_9BRAS</name>